<dbReference type="WBParaSite" id="nRc.2.0.1.t18810-RA">
    <property type="protein sequence ID" value="nRc.2.0.1.t18810-RA"/>
    <property type="gene ID" value="nRc.2.0.1.g18810"/>
</dbReference>
<keyword evidence="2" id="KW-1185">Reference proteome</keyword>
<evidence type="ECO:0000256" key="1">
    <source>
        <dbReference type="SAM" id="MobiDB-lite"/>
    </source>
</evidence>
<evidence type="ECO:0000313" key="3">
    <source>
        <dbReference type="WBParaSite" id="nRc.2.0.1.t18810-RA"/>
    </source>
</evidence>
<organism evidence="2 3">
    <name type="scientific">Romanomermis culicivorax</name>
    <name type="common">Nematode worm</name>
    <dbReference type="NCBI Taxonomy" id="13658"/>
    <lineage>
        <taxon>Eukaryota</taxon>
        <taxon>Metazoa</taxon>
        <taxon>Ecdysozoa</taxon>
        <taxon>Nematoda</taxon>
        <taxon>Enoplea</taxon>
        <taxon>Dorylaimia</taxon>
        <taxon>Mermithida</taxon>
        <taxon>Mermithoidea</taxon>
        <taxon>Mermithidae</taxon>
        <taxon>Romanomermis</taxon>
    </lineage>
</organism>
<protein>
    <submittedName>
        <fullName evidence="3">Uncharacterized protein</fullName>
    </submittedName>
</protein>
<feature type="region of interest" description="Disordered" evidence="1">
    <location>
        <begin position="19"/>
        <end position="57"/>
    </location>
</feature>
<reference evidence="3" key="1">
    <citation type="submission" date="2022-11" db="UniProtKB">
        <authorList>
            <consortium name="WormBaseParasite"/>
        </authorList>
    </citation>
    <scope>IDENTIFICATION</scope>
</reference>
<dbReference type="Proteomes" id="UP000887565">
    <property type="component" value="Unplaced"/>
</dbReference>
<sequence length="57" mass="6367">MIFCTLSYYEKVSGPEKISGALSRKESSARSTMPEIVLQLPDPTRPIKKTKPEARAE</sequence>
<dbReference type="AlphaFoldDB" id="A0A915IX85"/>
<name>A0A915IX85_ROMCU</name>
<accession>A0A915IX85</accession>
<proteinExistence type="predicted"/>
<evidence type="ECO:0000313" key="2">
    <source>
        <dbReference type="Proteomes" id="UP000887565"/>
    </source>
</evidence>